<name>A0ABV2RDG9_9CAUL</name>
<reference evidence="2 3" key="1">
    <citation type="submission" date="2024-06" db="EMBL/GenBank/DDBJ databases">
        <title>Sorghum-associated microbial communities from plants grown in Nebraska, USA.</title>
        <authorList>
            <person name="Schachtman D."/>
        </authorList>
    </citation>
    <scope>NUCLEOTIDE SEQUENCE [LARGE SCALE GENOMIC DNA]</scope>
    <source>
        <strain evidence="2 3">2814</strain>
    </source>
</reference>
<gene>
    <name evidence="2" type="ORF">ABIE19_002574</name>
</gene>
<comment type="caution">
    <text evidence="2">The sequence shown here is derived from an EMBL/GenBank/DDBJ whole genome shotgun (WGS) entry which is preliminary data.</text>
</comment>
<evidence type="ECO:0000256" key="1">
    <source>
        <dbReference type="SAM" id="MobiDB-lite"/>
    </source>
</evidence>
<keyword evidence="3" id="KW-1185">Reference proteome</keyword>
<protein>
    <submittedName>
        <fullName evidence="2">Uncharacterized protein</fullName>
    </submittedName>
</protein>
<accession>A0ABV2RDG9</accession>
<evidence type="ECO:0000313" key="3">
    <source>
        <dbReference type="Proteomes" id="UP001549313"/>
    </source>
</evidence>
<dbReference type="RefSeq" id="WP_354089588.1">
    <property type="nucleotide sequence ID" value="NZ_JBEPTF010000003.1"/>
</dbReference>
<sequence>MQRHAQYFCYVYDAPERTPIMFALDADSLAEAVTETRRMMADGGGAGFAEIWDSGRDSIVRRIKAAAEGAPGPEGEGRLRWLRRGRPSSGSSKP</sequence>
<evidence type="ECO:0000313" key="2">
    <source>
        <dbReference type="EMBL" id="MET4684637.1"/>
    </source>
</evidence>
<dbReference type="EMBL" id="JBEPTF010000003">
    <property type="protein sequence ID" value="MET4684637.1"/>
    <property type="molecule type" value="Genomic_DNA"/>
</dbReference>
<organism evidence="2 3">
    <name type="scientific">Brevundimonas faecalis</name>
    <dbReference type="NCBI Taxonomy" id="947378"/>
    <lineage>
        <taxon>Bacteria</taxon>
        <taxon>Pseudomonadati</taxon>
        <taxon>Pseudomonadota</taxon>
        <taxon>Alphaproteobacteria</taxon>
        <taxon>Caulobacterales</taxon>
        <taxon>Caulobacteraceae</taxon>
        <taxon>Brevundimonas</taxon>
    </lineage>
</organism>
<proteinExistence type="predicted"/>
<feature type="region of interest" description="Disordered" evidence="1">
    <location>
        <begin position="67"/>
        <end position="94"/>
    </location>
</feature>
<dbReference type="Proteomes" id="UP001549313">
    <property type="component" value="Unassembled WGS sequence"/>
</dbReference>